<dbReference type="OMA" id="HKRNLNM"/>
<dbReference type="GO" id="GO:1990837">
    <property type="term" value="F:sequence-specific double-stranded DNA binding"/>
    <property type="evidence" value="ECO:0007669"/>
    <property type="project" value="UniProtKB-ARBA"/>
</dbReference>
<evidence type="ECO:0000256" key="7">
    <source>
        <dbReference type="ARBA" id="ARBA00023163"/>
    </source>
</evidence>
<feature type="domain" description="C2H2-type" evidence="10">
    <location>
        <begin position="306"/>
        <end position="328"/>
    </location>
</feature>
<accession>A0A1D2M9C6</accession>
<name>A0A1D2M9C6_ORCCI</name>
<feature type="domain" description="C2H2-type" evidence="10">
    <location>
        <begin position="218"/>
        <end position="246"/>
    </location>
</feature>
<dbReference type="Gene3D" id="3.30.160.60">
    <property type="entry name" value="Classic Zinc Finger"/>
    <property type="match status" value="8"/>
</dbReference>
<dbReference type="GO" id="GO:0005634">
    <property type="term" value="C:nucleus"/>
    <property type="evidence" value="ECO:0007669"/>
    <property type="project" value="UniProtKB-SubCell"/>
</dbReference>
<evidence type="ECO:0000256" key="4">
    <source>
        <dbReference type="ARBA" id="ARBA00022771"/>
    </source>
</evidence>
<keyword evidence="4 9" id="KW-0863">Zinc-finger</keyword>
<dbReference type="EMBL" id="LJIJ01002533">
    <property type="protein sequence ID" value="ODM89570.1"/>
    <property type="molecule type" value="Genomic_DNA"/>
</dbReference>
<feature type="domain" description="C2H2-type" evidence="10">
    <location>
        <begin position="278"/>
        <end position="305"/>
    </location>
</feature>
<comment type="subcellular location">
    <subcellularLocation>
        <location evidence="1">Nucleus</location>
    </subcellularLocation>
</comment>
<evidence type="ECO:0000256" key="9">
    <source>
        <dbReference type="PROSITE-ProRule" id="PRU00042"/>
    </source>
</evidence>
<keyword evidence="5" id="KW-0862">Zinc</keyword>
<dbReference type="InterPro" id="IPR013087">
    <property type="entry name" value="Znf_C2H2_type"/>
</dbReference>
<keyword evidence="2" id="KW-0479">Metal-binding</keyword>
<dbReference type="SUPFAM" id="SSF57667">
    <property type="entry name" value="beta-beta-alpha zinc fingers"/>
    <property type="match status" value="4"/>
</dbReference>
<dbReference type="InterPro" id="IPR050636">
    <property type="entry name" value="C2H2-ZF_domain-containing"/>
</dbReference>
<feature type="domain" description="C2H2-type" evidence="10">
    <location>
        <begin position="247"/>
        <end position="275"/>
    </location>
</feature>
<dbReference type="PANTHER" id="PTHR47772">
    <property type="entry name" value="ZINC FINGER PROTEIN 200"/>
    <property type="match status" value="1"/>
</dbReference>
<dbReference type="PROSITE" id="PS00028">
    <property type="entry name" value="ZINC_FINGER_C2H2_1"/>
    <property type="match status" value="9"/>
</dbReference>
<evidence type="ECO:0000256" key="5">
    <source>
        <dbReference type="ARBA" id="ARBA00022833"/>
    </source>
</evidence>
<feature type="domain" description="C2H2-type" evidence="10">
    <location>
        <begin position="9"/>
        <end position="36"/>
    </location>
</feature>
<keyword evidence="3" id="KW-0677">Repeat</keyword>
<evidence type="ECO:0000256" key="8">
    <source>
        <dbReference type="ARBA" id="ARBA00023242"/>
    </source>
</evidence>
<dbReference type="FunFam" id="3.30.160.60:FF:000303">
    <property type="entry name" value="Zinc finger protein 41"/>
    <property type="match status" value="1"/>
</dbReference>
<dbReference type="GO" id="GO:0008270">
    <property type="term" value="F:zinc ion binding"/>
    <property type="evidence" value="ECO:0007669"/>
    <property type="project" value="UniProtKB-KW"/>
</dbReference>
<dbReference type="InterPro" id="IPR036236">
    <property type="entry name" value="Znf_C2H2_sf"/>
</dbReference>
<sequence>MALQKSDKYQCPKCEKCFAAKKTLTVHKKVHSQERPHQCTLCEKNYKYKNNLSNHVKAAHSTGAKSFLCQEPQCSFSSYILSGLRSHVRKVHQGKTYTRKAADCLICGKTLTTKAGRDLHIMAVHTNERPFSCTICGRAFSNKTHLKRHFETHSGLKPYKCTKCSSSFATQGGLYNHDKVVHVKARIHPCSFCDKKFITTGDRNAHLATHLRINEKLQKCKLCGKRYASVNGLKYHIKIIHRKVKNFPCSQCPKTFGFKHSLNAHAQTTHTSSEKKRFECVFCEKRYGNSGSLNFHLQGHTGERPQFCGQCPKEFRELKQLNKHTKTHHKLSN</sequence>
<dbReference type="OrthoDB" id="6077919at2759"/>
<evidence type="ECO:0000313" key="11">
    <source>
        <dbReference type="EMBL" id="ODM89570.1"/>
    </source>
</evidence>
<dbReference type="PROSITE" id="PS50157">
    <property type="entry name" value="ZINC_FINGER_C2H2_2"/>
    <property type="match status" value="9"/>
</dbReference>
<evidence type="ECO:0000256" key="6">
    <source>
        <dbReference type="ARBA" id="ARBA00023015"/>
    </source>
</evidence>
<feature type="domain" description="C2H2-type" evidence="10">
    <location>
        <begin position="102"/>
        <end position="130"/>
    </location>
</feature>
<feature type="domain" description="C2H2-type" evidence="10">
    <location>
        <begin position="37"/>
        <end position="65"/>
    </location>
</feature>
<dbReference type="PANTHER" id="PTHR47772:SF13">
    <property type="entry name" value="GASTRULA ZINC FINGER PROTEIN XLCGF49.1-LIKE-RELATED"/>
    <property type="match status" value="1"/>
</dbReference>
<proteinExistence type="predicted"/>
<dbReference type="Proteomes" id="UP000094527">
    <property type="component" value="Unassembled WGS sequence"/>
</dbReference>
<evidence type="ECO:0000313" key="12">
    <source>
        <dbReference type="Proteomes" id="UP000094527"/>
    </source>
</evidence>
<protein>
    <submittedName>
        <fullName evidence="11">Putative zinc finger protein</fullName>
    </submittedName>
</protein>
<comment type="caution">
    <text evidence="11">The sequence shown here is derived from an EMBL/GenBank/DDBJ whole genome shotgun (WGS) entry which is preliminary data.</text>
</comment>
<feature type="domain" description="C2H2-type" evidence="10">
    <location>
        <begin position="131"/>
        <end position="158"/>
    </location>
</feature>
<evidence type="ECO:0000256" key="1">
    <source>
        <dbReference type="ARBA" id="ARBA00004123"/>
    </source>
</evidence>
<evidence type="ECO:0000256" key="3">
    <source>
        <dbReference type="ARBA" id="ARBA00022737"/>
    </source>
</evidence>
<dbReference type="Pfam" id="PF00096">
    <property type="entry name" value="zf-C2H2"/>
    <property type="match status" value="4"/>
</dbReference>
<organism evidence="11 12">
    <name type="scientific">Orchesella cincta</name>
    <name type="common">Springtail</name>
    <name type="synonym">Podura cincta</name>
    <dbReference type="NCBI Taxonomy" id="48709"/>
    <lineage>
        <taxon>Eukaryota</taxon>
        <taxon>Metazoa</taxon>
        <taxon>Ecdysozoa</taxon>
        <taxon>Arthropoda</taxon>
        <taxon>Hexapoda</taxon>
        <taxon>Collembola</taxon>
        <taxon>Entomobryomorpha</taxon>
        <taxon>Entomobryoidea</taxon>
        <taxon>Orchesellidae</taxon>
        <taxon>Orchesellinae</taxon>
        <taxon>Orchesella</taxon>
    </lineage>
</organism>
<feature type="domain" description="C2H2-type" evidence="10">
    <location>
        <begin position="159"/>
        <end position="187"/>
    </location>
</feature>
<reference evidence="11 12" key="1">
    <citation type="journal article" date="2016" name="Genome Biol. Evol.">
        <title>Gene Family Evolution Reflects Adaptation to Soil Environmental Stressors in the Genome of the Collembolan Orchesella cincta.</title>
        <authorList>
            <person name="Faddeeva-Vakhrusheva A."/>
            <person name="Derks M.F."/>
            <person name="Anvar S.Y."/>
            <person name="Agamennone V."/>
            <person name="Suring W."/>
            <person name="Smit S."/>
            <person name="van Straalen N.M."/>
            <person name="Roelofs D."/>
        </authorList>
    </citation>
    <scope>NUCLEOTIDE SEQUENCE [LARGE SCALE GENOMIC DNA]</scope>
    <source>
        <tissue evidence="11">Mixed pool</tissue>
    </source>
</reference>
<dbReference type="STRING" id="48709.A0A1D2M9C6"/>
<keyword evidence="6" id="KW-0805">Transcription regulation</keyword>
<keyword evidence="12" id="KW-1185">Reference proteome</keyword>
<evidence type="ECO:0000256" key="2">
    <source>
        <dbReference type="ARBA" id="ARBA00022723"/>
    </source>
</evidence>
<keyword evidence="7" id="KW-0804">Transcription</keyword>
<gene>
    <name evidence="11" type="ORF">Ocin01_17111</name>
</gene>
<dbReference type="AlphaFoldDB" id="A0A1D2M9C6"/>
<dbReference type="SMART" id="SM00355">
    <property type="entry name" value="ZnF_C2H2"/>
    <property type="match status" value="11"/>
</dbReference>
<evidence type="ECO:0000259" key="10">
    <source>
        <dbReference type="PROSITE" id="PS50157"/>
    </source>
</evidence>
<keyword evidence="8" id="KW-0539">Nucleus</keyword>